<dbReference type="OrthoDB" id="2191051at2759"/>
<dbReference type="EMBL" id="SBJO01000003">
    <property type="protein sequence ID" value="KAF9764995.1"/>
    <property type="molecule type" value="Genomic_DNA"/>
</dbReference>
<evidence type="ECO:0000256" key="1">
    <source>
        <dbReference type="SAM" id="MobiDB-lite"/>
    </source>
</evidence>
<evidence type="ECO:0000313" key="2">
    <source>
        <dbReference type="EMBL" id="KAF9764995.1"/>
    </source>
</evidence>
<feature type="region of interest" description="Disordered" evidence="1">
    <location>
        <begin position="248"/>
        <end position="270"/>
    </location>
</feature>
<reference evidence="2 3" key="1">
    <citation type="journal article" date="2020" name="Genome Biol. Evol.">
        <title>Comparative genomics of strictly vertically transmitted, feminizing microsporidia endosymbionts of amphipod crustaceans.</title>
        <authorList>
            <person name="Cormier A."/>
            <person name="Chebbi M.A."/>
            <person name="Giraud I."/>
            <person name="Wattier R."/>
            <person name="Teixeira M."/>
            <person name="Gilbert C."/>
            <person name="Rigaud T."/>
            <person name="Cordaux R."/>
        </authorList>
    </citation>
    <scope>NUCLEOTIDE SEQUENCE [LARGE SCALE GENOMIC DNA]</scope>
    <source>
        <strain evidence="2 3">Ou3-Ou53</strain>
    </source>
</reference>
<keyword evidence="3" id="KW-1185">Reference proteome</keyword>
<comment type="caution">
    <text evidence="2">The sequence shown here is derived from an EMBL/GenBank/DDBJ whole genome shotgun (WGS) entry which is preliminary data.</text>
</comment>
<protein>
    <submittedName>
        <fullName evidence="2">Uncharacterized protein</fullName>
    </submittedName>
</protein>
<proteinExistence type="predicted"/>
<gene>
    <name evidence="2" type="ORF">NGRA_0083</name>
</gene>
<dbReference type="AlphaFoldDB" id="A0A9P6H2N0"/>
<organism evidence="2 3">
    <name type="scientific">Nosema granulosis</name>
    <dbReference type="NCBI Taxonomy" id="83296"/>
    <lineage>
        <taxon>Eukaryota</taxon>
        <taxon>Fungi</taxon>
        <taxon>Fungi incertae sedis</taxon>
        <taxon>Microsporidia</taxon>
        <taxon>Nosematidae</taxon>
        <taxon>Nosema</taxon>
    </lineage>
</organism>
<dbReference type="Proteomes" id="UP000740883">
    <property type="component" value="Unassembled WGS sequence"/>
</dbReference>
<accession>A0A9P6H2N0</accession>
<sequence length="316" mass="36721">MQLKPQESVYFLDNLTVADEMKLVNSTEDQDSFISKVFGKFLILSKEESNRNHNLEFVDLKYEESNELSFYLTMMLISSSPFYNFILKVKKNSKRIPPLVNDFYKVISTISNKQSVSVENFISFEGCRDVEEGYRYILSALHEQLLKYFYFSEEAWIMPKKDKSFKPIFPSISPITSMFHGKLLKDVGEFSCGVFDILRICKPQSVLDLFSSKDLVQVPSIVLIETSEMIEKLPNEYVVNAVLTEEREGEKDGEKEGEREGEKDGEREGERCDEDSHLVLYINSNKIWYRYKRDGMTILDSVDFSNIKYVLISKCI</sequence>
<name>A0A9P6H2N0_9MICR</name>
<evidence type="ECO:0000313" key="3">
    <source>
        <dbReference type="Proteomes" id="UP000740883"/>
    </source>
</evidence>